<sequence length="243" mass="26135">MKKTLLAAVTASVLLTGCVENIDMTAATDLYKAATISDQEVIALADQSAKQLDANNNVAPASNKYAKRLARITQGLNNEDGLELNFKVYLTDEMNAFAMPNGTVRVYSGLMDKLTDDEVRFVIGHEVGHVKLGHTRKEYQLAYAASAARKGASAAGGTVGMLSDSQLGDFTHKLVSAQFSQSQESASDTYAVKFMKRHGWDASAGIGVMKQFQAMEAASGGSHSVFSSHPASKDREEHIRDLL</sequence>
<dbReference type="Proteomes" id="UP001177341">
    <property type="component" value="Unassembled WGS sequence"/>
</dbReference>
<dbReference type="EMBL" id="JAUOPG010000004">
    <property type="protein sequence ID" value="MDO6453626.1"/>
    <property type="molecule type" value="Genomic_DNA"/>
</dbReference>
<dbReference type="RefSeq" id="WP_075173068.1">
    <property type="nucleotide sequence ID" value="NZ_CAXHZV010000004.1"/>
</dbReference>
<evidence type="ECO:0000313" key="11">
    <source>
        <dbReference type="Proteomes" id="UP001169862"/>
    </source>
</evidence>
<protein>
    <submittedName>
        <fullName evidence="9">M48 family metallopeptidase</fullName>
        <ecNumber evidence="9">3.4.-.-</ecNumber>
    </submittedName>
</protein>
<dbReference type="InterPro" id="IPR051156">
    <property type="entry name" value="Mito/Outer_Membr_Metalloprot"/>
</dbReference>
<evidence type="ECO:0000256" key="3">
    <source>
        <dbReference type="ARBA" id="ARBA00022801"/>
    </source>
</evidence>
<comment type="similarity">
    <text evidence="6">Belongs to the peptidase M48 family.</text>
</comment>
<feature type="compositionally biased region" description="Basic and acidic residues" evidence="7">
    <location>
        <begin position="231"/>
        <end position="243"/>
    </location>
</feature>
<dbReference type="EC" id="3.4.-.-" evidence="9"/>
<dbReference type="Proteomes" id="UP001169862">
    <property type="component" value="Unassembled WGS sequence"/>
</dbReference>
<keyword evidence="5 6" id="KW-0482">Metalloprotease</keyword>
<evidence type="ECO:0000313" key="9">
    <source>
        <dbReference type="EMBL" id="MDO6453626.1"/>
    </source>
</evidence>
<feature type="compositionally biased region" description="Polar residues" evidence="7">
    <location>
        <begin position="221"/>
        <end position="230"/>
    </location>
</feature>
<evidence type="ECO:0000256" key="2">
    <source>
        <dbReference type="ARBA" id="ARBA00022723"/>
    </source>
</evidence>
<evidence type="ECO:0000313" key="10">
    <source>
        <dbReference type="EMBL" id="MDP2522231.1"/>
    </source>
</evidence>
<evidence type="ECO:0000256" key="5">
    <source>
        <dbReference type="ARBA" id="ARBA00023049"/>
    </source>
</evidence>
<dbReference type="PANTHER" id="PTHR22726">
    <property type="entry name" value="METALLOENDOPEPTIDASE OMA1"/>
    <property type="match status" value="1"/>
</dbReference>
<dbReference type="GO" id="GO:0016020">
    <property type="term" value="C:membrane"/>
    <property type="evidence" value="ECO:0007669"/>
    <property type="project" value="TreeGrafter"/>
</dbReference>
<keyword evidence="1 6" id="KW-0645">Protease</keyword>
<feature type="domain" description="Peptidase M48" evidence="8">
    <location>
        <begin position="80"/>
        <end position="241"/>
    </location>
</feature>
<proteinExistence type="inferred from homology"/>
<feature type="region of interest" description="Disordered" evidence="7">
    <location>
        <begin position="221"/>
        <end position="243"/>
    </location>
</feature>
<evidence type="ECO:0000313" key="12">
    <source>
        <dbReference type="Proteomes" id="UP001177341"/>
    </source>
</evidence>
<dbReference type="Pfam" id="PF01435">
    <property type="entry name" value="Peptidase_M48"/>
    <property type="match status" value="1"/>
</dbReference>
<gene>
    <name evidence="9" type="ORF">Q4490_08615</name>
    <name evidence="10" type="ORF">Q8W30_06555</name>
</gene>
<dbReference type="PANTHER" id="PTHR22726:SF8">
    <property type="entry name" value="METALLOPROTEASE YCAL"/>
    <property type="match status" value="1"/>
</dbReference>
<organism evidence="9 11">
    <name type="scientific">Neptunomonas phycophila</name>
    <dbReference type="NCBI Taxonomy" id="1572645"/>
    <lineage>
        <taxon>Bacteria</taxon>
        <taxon>Pseudomonadati</taxon>
        <taxon>Pseudomonadota</taxon>
        <taxon>Gammaproteobacteria</taxon>
        <taxon>Oceanospirillales</taxon>
        <taxon>Oceanospirillaceae</taxon>
        <taxon>Neptunomonas</taxon>
    </lineage>
</organism>
<keyword evidence="4 6" id="KW-0862">Zinc</keyword>
<evidence type="ECO:0000256" key="4">
    <source>
        <dbReference type="ARBA" id="ARBA00022833"/>
    </source>
</evidence>
<accession>A0AAW7XGT0</accession>
<evidence type="ECO:0000256" key="1">
    <source>
        <dbReference type="ARBA" id="ARBA00022670"/>
    </source>
</evidence>
<reference evidence="9" key="1">
    <citation type="submission" date="2023-07" db="EMBL/GenBank/DDBJ databases">
        <title>Genome content predicts the carbon catabolic preferences of heterotrophic bacteria.</title>
        <authorList>
            <person name="Gralka M."/>
        </authorList>
    </citation>
    <scope>NUCLEOTIDE SEQUENCE</scope>
    <source>
        <strain evidence="10">5G01</strain>
        <strain evidence="9">I2M16</strain>
    </source>
</reference>
<evidence type="ECO:0000256" key="6">
    <source>
        <dbReference type="RuleBase" id="RU003983"/>
    </source>
</evidence>
<dbReference type="GO" id="GO:0051603">
    <property type="term" value="P:proteolysis involved in protein catabolic process"/>
    <property type="evidence" value="ECO:0007669"/>
    <property type="project" value="TreeGrafter"/>
</dbReference>
<dbReference type="Gene3D" id="3.30.2010.10">
    <property type="entry name" value="Metalloproteases ('zincins'), catalytic domain"/>
    <property type="match status" value="1"/>
</dbReference>
<evidence type="ECO:0000259" key="8">
    <source>
        <dbReference type="Pfam" id="PF01435"/>
    </source>
</evidence>
<dbReference type="EMBL" id="JAUYVO010000004">
    <property type="protein sequence ID" value="MDP2522231.1"/>
    <property type="molecule type" value="Genomic_DNA"/>
</dbReference>
<dbReference type="PROSITE" id="PS51257">
    <property type="entry name" value="PROKAR_LIPOPROTEIN"/>
    <property type="match status" value="1"/>
</dbReference>
<dbReference type="AlphaFoldDB" id="A0AAW7XGT0"/>
<evidence type="ECO:0000256" key="7">
    <source>
        <dbReference type="SAM" id="MobiDB-lite"/>
    </source>
</evidence>
<comment type="caution">
    <text evidence="9">The sequence shown here is derived from an EMBL/GenBank/DDBJ whole genome shotgun (WGS) entry which is preliminary data.</text>
</comment>
<name>A0AAW7XGT0_9GAMM</name>
<dbReference type="GO" id="GO:0004222">
    <property type="term" value="F:metalloendopeptidase activity"/>
    <property type="evidence" value="ECO:0007669"/>
    <property type="project" value="InterPro"/>
</dbReference>
<keyword evidence="12" id="KW-1185">Reference proteome</keyword>
<comment type="cofactor">
    <cofactor evidence="6">
        <name>Zn(2+)</name>
        <dbReference type="ChEBI" id="CHEBI:29105"/>
    </cofactor>
    <text evidence="6">Binds 1 zinc ion per subunit.</text>
</comment>
<keyword evidence="3 6" id="KW-0378">Hydrolase</keyword>
<dbReference type="GO" id="GO:0046872">
    <property type="term" value="F:metal ion binding"/>
    <property type="evidence" value="ECO:0007669"/>
    <property type="project" value="UniProtKB-KW"/>
</dbReference>
<dbReference type="InterPro" id="IPR001915">
    <property type="entry name" value="Peptidase_M48"/>
</dbReference>
<dbReference type="CDD" id="cd07334">
    <property type="entry name" value="M48C_loiP_like"/>
    <property type="match status" value="1"/>
</dbReference>
<keyword evidence="2" id="KW-0479">Metal-binding</keyword>